<dbReference type="Pfam" id="PF06182">
    <property type="entry name" value="ABC2_membrane_6"/>
    <property type="match status" value="1"/>
</dbReference>
<organism evidence="2">
    <name type="scientific">mine drainage metagenome</name>
    <dbReference type="NCBI Taxonomy" id="410659"/>
    <lineage>
        <taxon>unclassified sequences</taxon>
        <taxon>metagenomes</taxon>
        <taxon>ecological metagenomes</taxon>
    </lineage>
</organism>
<feature type="transmembrane region" description="Helical" evidence="1">
    <location>
        <begin position="233"/>
        <end position="252"/>
    </location>
</feature>
<evidence type="ECO:0008006" key="3">
    <source>
        <dbReference type="Google" id="ProtNLM"/>
    </source>
</evidence>
<feature type="transmembrane region" description="Helical" evidence="1">
    <location>
        <begin position="149"/>
        <end position="178"/>
    </location>
</feature>
<protein>
    <recommendedName>
        <fullName evidence="3">ABC-2 family transporter protein</fullName>
    </recommendedName>
</protein>
<name>A0A1J5SY96_9ZZZZ</name>
<proteinExistence type="predicted"/>
<dbReference type="PANTHER" id="PTHR36833:SF2">
    <property type="entry name" value="SLR0610 PROTEIN"/>
    <property type="match status" value="1"/>
</dbReference>
<sequence>MKLTHYARIWLASARYSIIRAMMFRFDFLMWTLVEFFWMAVNILLIGVIYEHTSSIAGWTKYQMLLLVGTSMILQRLMMGLFWSNLFELGRNVRSGQFDFFLCQPGNPIFMVSTRKIDPDGLLNSFVAIAVVIYSAHQLGLHPGIIDIALYIVLLFISLVIHYSALLLIISATFWIIGTQGIEGGYFNLFEFSRLPKEALRGVASLIFVYGLPAVIASNVPANVLIHGFKPTYMLWLTVVAAAWFAIAVWCFKRGLRRYSSASS</sequence>
<feature type="transmembrane region" description="Helical" evidence="1">
    <location>
        <begin position="199"/>
        <end position="221"/>
    </location>
</feature>
<feature type="transmembrane region" description="Helical" evidence="1">
    <location>
        <begin position="121"/>
        <end position="137"/>
    </location>
</feature>
<gene>
    <name evidence="2" type="ORF">GALL_53380</name>
</gene>
<dbReference type="AlphaFoldDB" id="A0A1J5SY96"/>
<keyword evidence="1" id="KW-1133">Transmembrane helix</keyword>
<comment type="caution">
    <text evidence="2">The sequence shown here is derived from an EMBL/GenBank/DDBJ whole genome shotgun (WGS) entry which is preliminary data.</text>
</comment>
<dbReference type="InterPro" id="IPR010390">
    <property type="entry name" value="ABC-2_transporter-like"/>
</dbReference>
<dbReference type="PANTHER" id="PTHR36833">
    <property type="entry name" value="SLR0610 PROTEIN-RELATED"/>
    <property type="match status" value="1"/>
</dbReference>
<keyword evidence="1" id="KW-0472">Membrane</keyword>
<evidence type="ECO:0000313" key="2">
    <source>
        <dbReference type="EMBL" id="OIR13521.1"/>
    </source>
</evidence>
<keyword evidence="1" id="KW-0812">Transmembrane</keyword>
<accession>A0A1J5SY96</accession>
<feature type="transmembrane region" description="Helical" evidence="1">
    <location>
        <begin position="28"/>
        <end position="50"/>
    </location>
</feature>
<dbReference type="EMBL" id="MLJW01000014">
    <property type="protein sequence ID" value="OIR13521.1"/>
    <property type="molecule type" value="Genomic_DNA"/>
</dbReference>
<reference evidence="2" key="1">
    <citation type="submission" date="2016-10" db="EMBL/GenBank/DDBJ databases">
        <title>Sequence of Gallionella enrichment culture.</title>
        <authorList>
            <person name="Poehlein A."/>
            <person name="Muehling M."/>
            <person name="Daniel R."/>
        </authorList>
    </citation>
    <scope>NUCLEOTIDE SEQUENCE</scope>
</reference>
<feature type="transmembrane region" description="Helical" evidence="1">
    <location>
        <begin position="62"/>
        <end position="84"/>
    </location>
</feature>
<evidence type="ECO:0000256" key="1">
    <source>
        <dbReference type="SAM" id="Phobius"/>
    </source>
</evidence>